<comment type="subcellular location">
    <subcellularLocation>
        <location evidence="1">Cell membrane</location>
        <topology evidence="1">Multi-pass membrane protein</topology>
    </subcellularLocation>
</comment>
<keyword evidence="3" id="KW-0812">Transmembrane</keyword>
<evidence type="ECO:0000256" key="5">
    <source>
        <dbReference type="ARBA" id="ARBA00023136"/>
    </source>
</evidence>
<dbReference type="OrthoDB" id="9815702at2"/>
<dbReference type="PANTHER" id="PTHR30250:SF11">
    <property type="entry name" value="O-ANTIGEN TRANSPORTER-RELATED"/>
    <property type="match status" value="1"/>
</dbReference>
<evidence type="ECO:0000313" key="7">
    <source>
        <dbReference type="Proteomes" id="UP000297225"/>
    </source>
</evidence>
<dbReference type="GO" id="GO:0005886">
    <property type="term" value="C:plasma membrane"/>
    <property type="evidence" value="ECO:0007669"/>
    <property type="project" value="UniProtKB-SubCell"/>
</dbReference>
<keyword evidence="2" id="KW-1003">Cell membrane</keyword>
<keyword evidence="5" id="KW-0472">Membrane</keyword>
<evidence type="ECO:0000256" key="4">
    <source>
        <dbReference type="ARBA" id="ARBA00022989"/>
    </source>
</evidence>
<sequence>MKKQLREQVNRVRRSQDARALVENFISLSILKALAFVLPLVTLPYLSRVIGVARFGDIAFASSIIVYFMTITDYGFNYTATRDLSKNRTNLEYVRHLFWNVLYTKMVLLTISVVIFAVLVEAIPFLREYRLLLWLTFLTVPSYMLFPEWFFQGIEKMRYITIVNVISKVVFTALIFLLIRQESDYVLHPALNAFGFLVAGVISQVIILRKYKVYPVRFSWRDVKQTLRSGWDVFLSLIAPNLYSSTTTIFLQTFHGGVASGLFSSGRTFVDIADQISLIFSRVFFPFLARRPEKHHVFRRITFTIQLLAVVVLFIGADWIIGIFYAKEFAASANVLRIMSVSLVFMYLMNAYGTNYLLLHKLEKTNRKIVIYSSIAGFFISYIFAWQWGYIGAALTFVTVRGAMGIVTWICARKHMNLHRIEH</sequence>
<comment type="caution">
    <text evidence="6">The sequence shown here is derived from an EMBL/GenBank/DDBJ whole genome shotgun (WGS) entry which is preliminary data.</text>
</comment>
<evidence type="ECO:0000256" key="1">
    <source>
        <dbReference type="ARBA" id="ARBA00004651"/>
    </source>
</evidence>
<dbReference type="AlphaFoldDB" id="A0A4Y8WMP7"/>
<dbReference type="PANTHER" id="PTHR30250">
    <property type="entry name" value="PST FAMILY PREDICTED COLANIC ACID TRANSPORTER"/>
    <property type="match status" value="1"/>
</dbReference>
<proteinExistence type="predicted"/>
<accession>A0A4Y8WMP7</accession>
<name>A0A4Y8WMP7_9PORP</name>
<keyword evidence="4" id="KW-1133">Transmembrane helix</keyword>
<evidence type="ECO:0000313" key="6">
    <source>
        <dbReference type="EMBL" id="TFH94280.1"/>
    </source>
</evidence>
<keyword evidence="7" id="KW-1185">Reference proteome</keyword>
<evidence type="ECO:0000256" key="2">
    <source>
        <dbReference type="ARBA" id="ARBA00022475"/>
    </source>
</evidence>
<dbReference type="Pfam" id="PF01943">
    <property type="entry name" value="Polysacc_synt"/>
    <property type="match status" value="1"/>
</dbReference>
<dbReference type="RefSeq" id="WP_134849192.1">
    <property type="nucleotide sequence ID" value="NZ_CP197400.1"/>
</dbReference>
<dbReference type="InterPro" id="IPR050833">
    <property type="entry name" value="Poly_Biosynth_Transport"/>
</dbReference>
<dbReference type="CDD" id="cd13128">
    <property type="entry name" value="MATE_Wzx_like"/>
    <property type="match status" value="1"/>
</dbReference>
<dbReference type="EMBL" id="SPNC01000149">
    <property type="protein sequence ID" value="TFH94280.1"/>
    <property type="molecule type" value="Genomic_DNA"/>
</dbReference>
<organism evidence="6 7">
    <name type="scientific">Porphyromonas levii</name>
    <dbReference type="NCBI Taxonomy" id="28114"/>
    <lineage>
        <taxon>Bacteria</taxon>
        <taxon>Pseudomonadati</taxon>
        <taxon>Bacteroidota</taxon>
        <taxon>Bacteroidia</taxon>
        <taxon>Bacteroidales</taxon>
        <taxon>Porphyromonadaceae</taxon>
        <taxon>Porphyromonas</taxon>
    </lineage>
</organism>
<reference evidence="6 7" key="1">
    <citation type="submission" date="2019-03" db="EMBL/GenBank/DDBJ databases">
        <title>Porphyromonas levii Isolated from the Uterus of Dairy Cows.</title>
        <authorList>
            <person name="Francis A.M."/>
        </authorList>
    </citation>
    <scope>NUCLEOTIDE SEQUENCE [LARGE SCALE GENOMIC DNA]</scope>
    <source>
        <strain evidence="6 7">AF5678</strain>
    </source>
</reference>
<evidence type="ECO:0000256" key="3">
    <source>
        <dbReference type="ARBA" id="ARBA00022692"/>
    </source>
</evidence>
<gene>
    <name evidence="6" type="ORF">E4P47_08230</name>
</gene>
<dbReference type="InterPro" id="IPR002797">
    <property type="entry name" value="Polysacc_synth"/>
</dbReference>
<protein>
    <submittedName>
        <fullName evidence="6">Flippase</fullName>
    </submittedName>
</protein>
<dbReference type="Proteomes" id="UP000297225">
    <property type="component" value="Unassembled WGS sequence"/>
</dbReference>